<accession>A0A9P9X3N9</accession>
<reference evidence="2" key="1">
    <citation type="submission" date="2019-01" db="EMBL/GenBank/DDBJ databases">
        <title>Colletotrichum abscissum LGMF1257.</title>
        <authorList>
            <person name="Baroncelli R."/>
        </authorList>
    </citation>
    <scope>NUCLEOTIDE SEQUENCE</scope>
    <source>
        <strain evidence="2">Ca142</strain>
    </source>
</reference>
<evidence type="ECO:0000313" key="2">
    <source>
        <dbReference type="EMBL" id="KAI3535060.1"/>
    </source>
</evidence>
<gene>
    <name evidence="2" type="ORF">CABS02_13017</name>
</gene>
<feature type="compositionally biased region" description="Basic and acidic residues" evidence="1">
    <location>
        <begin position="7"/>
        <end position="21"/>
    </location>
</feature>
<dbReference type="EMBL" id="SDAQ01000138">
    <property type="protein sequence ID" value="KAI3535060.1"/>
    <property type="molecule type" value="Genomic_DNA"/>
</dbReference>
<proteinExistence type="predicted"/>
<evidence type="ECO:0000313" key="3">
    <source>
        <dbReference type="Proteomes" id="UP001056436"/>
    </source>
</evidence>
<feature type="region of interest" description="Disordered" evidence="1">
    <location>
        <begin position="1"/>
        <end position="23"/>
    </location>
</feature>
<keyword evidence="3" id="KW-1185">Reference proteome</keyword>
<dbReference type="Proteomes" id="UP001056436">
    <property type="component" value="Unassembled WGS sequence"/>
</dbReference>
<protein>
    <submittedName>
        <fullName evidence="2">Uncharacterized protein</fullName>
    </submittedName>
</protein>
<organism evidence="2 3">
    <name type="scientific">Colletotrichum abscissum</name>
    <dbReference type="NCBI Taxonomy" id="1671311"/>
    <lineage>
        <taxon>Eukaryota</taxon>
        <taxon>Fungi</taxon>
        <taxon>Dikarya</taxon>
        <taxon>Ascomycota</taxon>
        <taxon>Pezizomycotina</taxon>
        <taxon>Sordariomycetes</taxon>
        <taxon>Hypocreomycetidae</taxon>
        <taxon>Glomerellales</taxon>
        <taxon>Glomerellaceae</taxon>
        <taxon>Colletotrichum</taxon>
        <taxon>Colletotrichum acutatum species complex</taxon>
    </lineage>
</organism>
<comment type="caution">
    <text evidence="2">The sequence shown here is derived from an EMBL/GenBank/DDBJ whole genome shotgun (WGS) entry which is preliminary data.</text>
</comment>
<sequence>MILNQHDQMDGGPKGHDRQDATKSQMTAWAIGEIERGAKTKGVQGKPVVLLSSAAPDLDLELSSLTLHFASAARVESPAAAAQARRQPEATLVHVNCQLPSICSFAYRIFASASASASSPSSSSSLGPSFPRLPFYT</sequence>
<dbReference type="AlphaFoldDB" id="A0A9P9X3N9"/>
<name>A0A9P9X3N9_9PEZI</name>
<evidence type="ECO:0000256" key="1">
    <source>
        <dbReference type="SAM" id="MobiDB-lite"/>
    </source>
</evidence>